<name>A0A0R2M2N1_9LACO</name>
<dbReference type="Pfam" id="PF03382">
    <property type="entry name" value="DUF285"/>
    <property type="match status" value="1"/>
</dbReference>
<proteinExistence type="predicted"/>
<feature type="domain" description="MucBP" evidence="4">
    <location>
        <begin position="749"/>
        <end position="811"/>
    </location>
</feature>
<evidence type="ECO:0000256" key="2">
    <source>
        <dbReference type="SAM" id="MobiDB-lite"/>
    </source>
</evidence>
<dbReference type="InterPro" id="IPR032675">
    <property type="entry name" value="LRR_dom_sf"/>
</dbReference>
<feature type="domain" description="MucBP" evidence="4">
    <location>
        <begin position="679"/>
        <end position="741"/>
    </location>
</feature>
<feature type="domain" description="MucBP" evidence="4">
    <location>
        <begin position="611"/>
        <end position="671"/>
    </location>
</feature>
<dbReference type="EMBL" id="JQCL01000080">
    <property type="protein sequence ID" value="KRO08468.1"/>
    <property type="molecule type" value="Genomic_DNA"/>
</dbReference>
<evidence type="ECO:0000256" key="3">
    <source>
        <dbReference type="SAM" id="Phobius"/>
    </source>
</evidence>
<evidence type="ECO:0000259" key="4">
    <source>
        <dbReference type="Pfam" id="PF06458"/>
    </source>
</evidence>
<dbReference type="PATRIC" id="fig|942150.3.peg.569"/>
<keyword evidence="6" id="KW-1185">Reference proteome</keyword>
<gene>
    <name evidence="5" type="ORF">IV64_GL000556</name>
</gene>
<feature type="domain" description="MucBP" evidence="4">
    <location>
        <begin position="407"/>
        <end position="472"/>
    </location>
</feature>
<sequence>MYTGHYPYYNLVDFKSLTKLTNQLKENAPMLTKRHPGTQWTGLGLLLLSAGVMTLTAQSAQATTFTTPLSLANSVTQPHPMASLPGTSTLLDLTTPATKEDPITGQFGTSNWSLQDGTLTIGPGDFANNAVNSSPWNDYRALITKIEITGPVTLNTTANALFANFPKLTQIDGLEKVDTSKTTDMSSLFGYNPNLKSVPGIEYWNTSNVKNISYLFMTTGLAGTLDLSHWDVSSLNRTTLAFARTGTSQFKRLDLSGWNFKSPNTSLALFLQELADIDLDTSDWKNTHNISDMQYMFYYSWVSKVDISSFDMRHLPTSSNGTRKMLSNNENLKEIKLGPNSKLTGTNLTQVPDNNKYTGYWQNVGDGTARQPKGDLVLTTNQLVARYDGIQTPATDTFVWQRHAGEPVTVNYVDQADPSQVIQPTDTLTGAIDDPFTVTPPTIDGYTYRGTQGNGSLTGTFSTTAQDITLLYAKQAQVTVNYLDEAGNVIAPAQKKTGDVGTTYTIDQLAIPGYDYVAGDLQGIFTEAPQTVNLTYRAIPTEGSITVNYLDDEGHTIEAPTTMTGKIGSAYTITPPTISGYTYQSGQLSGTFTATNQSVTLIYQRNVVHGTVTVRYVDEQDHELAEPTTLTGPVNSEYTIEKIAIPGHTFLTGELTGIFTATDKAVTLTYRKEPLAQGTVTVNYQDTAGKSLAPSQTLSGDVATPFTISQLTIDGYTYQHADGPLTGVFTKTPQTVTLIYQATPEPQGQVNVKYQTCDGQTLADDTQLTGTIGESYTITPPTFTNYHFQHASDQLTGTFSVTTPTITLIYQKDAVANGQVTVNYLDLNGQPIAPKATLTGAIDTAYTTTVKQIAGYKYIKTTGAPTGTFTAEAQTVNYYYQQETTDVDQRQLTGQDFTMIVNGPTPTATDFKASAQDKNGQSLPVEVDLTQAQLDQVGTYPVTLRTSDGQTLIVHLHVRAAPDGGDNGDDDNDGGHATEPPVLPTDPAGEPDLVKPDQPGISKTEVPKTMSPIPTSPIETATTERVQAKATQDEVLPATNEQRTRWVAVTGLIGLLGLGLALFKRFKS</sequence>
<evidence type="ECO:0000256" key="1">
    <source>
        <dbReference type="ARBA" id="ARBA00022737"/>
    </source>
</evidence>
<dbReference type="STRING" id="942150.IV64_GL000556"/>
<dbReference type="NCBIfam" id="TIGR01167">
    <property type="entry name" value="LPXTG_anchor"/>
    <property type="match status" value="1"/>
</dbReference>
<dbReference type="InterPro" id="IPR005046">
    <property type="entry name" value="DUF285"/>
</dbReference>
<keyword evidence="3" id="KW-0472">Membrane</keyword>
<evidence type="ECO:0000313" key="6">
    <source>
        <dbReference type="Proteomes" id="UP000051783"/>
    </source>
</evidence>
<keyword evidence="3" id="KW-0812">Transmembrane</keyword>
<evidence type="ECO:0000313" key="5">
    <source>
        <dbReference type="EMBL" id="KRO08468.1"/>
    </source>
</evidence>
<dbReference type="Gene3D" id="3.10.20.320">
    <property type="entry name" value="Putative peptidoglycan bound protein (lpxtg motif)"/>
    <property type="match status" value="7"/>
</dbReference>
<protein>
    <recommendedName>
        <fullName evidence="4">MucBP domain-containing protein</fullName>
    </recommendedName>
</protein>
<organism evidence="5 6">
    <name type="scientific">Lactiplantibacillus xiangfangensis</name>
    <dbReference type="NCBI Taxonomy" id="942150"/>
    <lineage>
        <taxon>Bacteria</taxon>
        <taxon>Bacillati</taxon>
        <taxon>Bacillota</taxon>
        <taxon>Bacilli</taxon>
        <taxon>Lactobacillales</taxon>
        <taxon>Lactobacillaceae</taxon>
        <taxon>Lactiplantibacillus</taxon>
    </lineage>
</organism>
<dbReference type="InterPro" id="IPR013783">
    <property type="entry name" value="Ig-like_fold"/>
</dbReference>
<dbReference type="Gene3D" id="2.60.40.10">
    <property type="entry name" value="Immunoglobulins"/>
    <property type="match status" value="1"/>
</dbReference>
<dbReference type="Proteomes" id="UP000051783">
    <property type="component" value="Unassembled WGS sequence"/>
</dbReference>
<feature type="domain" description="MucBP" evidence="4">
    <location>
        <begin position="819"/>
        <end position="881"/>
    </location>
</feature>
<dbReference type="Gene3D" id="3.80.10.10">
    <property type="entry name" value="Ribonuclease Inhibitor"/>
    <property type="match status" value="1"/>
</dbReference>
<feature type="region of interest" description="Disordered" evidence="2">
    <location>
        <begin position="960"/>
        <end position="1021"/>
    </location>
</feature>
<comment type="caution">
    <text evidence="5">The sequence shown here is derived from an EMBL/GenBank/DDBJ whole genome shotgun (WGS) entry which is preliminary data.</text>
</comment>
<accession>A0A0R2M2N1</accession>
<feature type="transmembrane region" description="Helical" evidence="3">
    <location>
        <begin position="1046"/>
        <end position="1063"/>
    </location>
</feature>
<reference evidence="5 6" key="1">
    <citation type="journal article" date="2015" name="Genome Announc.">
        <title>Expanding the biotechnology potential of lactobacilli through comparative genomics of 213 strains and associated genera.</title>
        <authorList>
            <person name="Sun Z."/>
            <person name="Harris H.M."/>
            <person name="McCann A."/>
            <person name="Guo C."/>
            <person name="Argimon S."/>
            <person name="Zhang W."/>
            <person name="Yang X."/>
            <person name="Jeffery I.B."/>
            <person name="Cooney J.C."/>
            <person name="Kagawa T.F."/>
            <person name="Liu W."/>
            <person name="Song Y."/>
            <person name="Salvetti E."/>
            <person name="Wrobel A."/>
            <person name="Rasinkangas P."/>
            <person name="Parkhill J."/>
            <person name="Rea M.C."/>
            <person name="O'Sullivan O."/>
            <person name="Ritari J."/>
            <person name="Douillard F.P."/>
            <person name="Paul Ross R."/>
            <person name="Yang R."/>
            <person name="Briner A.E."/>
            <person name="Felis G.E."/>
            <person name="de Vos W.M."/>
            <person name="Barrangou R."/>
            <person name="Klaenhammer T.R."/>
            <person name="Caufield P.W."/>
            <person name="Cui Y."/>
            <person name="Zhang H."/>
            <person name="O'Toole P.W."/>
        </authorList>
    </citation>
    <scope>NUCLEOTIDE SEQUENCE [LARGE SCALE GENOMIC DNA]</scope>
    <source>
        <strain evidence="5 6">LMG 26013</strain>
    </source>
</reference>
<keyword evidence="1" id="KW-0677">Repeat</keyword>
<feature type="domain" description="MucBP" evidence="4">
    <location>
        <begin position="545"/>
        <end position="604"/>
    </location>
</feature>
<dbReference type="InterPro" id="IPR009459">
    <property type="entry name" value="MucBP_dom"/>
</dbReference>
<feature type="domain" description="MucBP" evidence="4">
    <location>
        <begin position="477"/>
        <end position="537"/>
    </location>
</feature>
<dbReference type="Pfam" id="PF06458">
    <property type="entry name" value="MucBP"/>
    <property type="match status" value="7"/>
</dbReference>
<dbReference type="AlphaFoldDB" id="A0A0R2M2N1"/>
<keyword evidence="3" id="KW-1133">Transmembrane helix</keyword>